<dbReference type="EMBL" id="WNWS01000089">
    <property type="protein sequence ID" value="KAE9981471.1"/>
    <property type="molecule type" value="Genomic_DNA"/>
</dbReference>
<reference evidence="1 2" key="1">
    <citation type="submission" date="2018-12" db="EMBL/GenBank/DDBJ databases">
        <title>Venturia inaequalis Genome Resource.</title>
        <authorList>
            <person name="Lichtner F.J."/>
        </authorList>
    </citation>
    <scope>NUCLEOTIDE SEQUENCE [LARGE SCALE GENOMIC DNA]</scope>
    <source>
        <strain evidence="1 2">120213</strain>
    </source>
</reference>
<proteinExistence type="predicted"/>
<comment type="caution">
    <text evidence="1">The sequence shown here is derived from an EMBL/GenBank/DDBJ whole genome shotgun (WGS) entry which is preliminary data.</text>
</comment>
<accession>A0A8H3V5H7</accession>
<evidence type="ECO:0000313" key="1">
    <source>
        <dbReference type="EMBL" id="KAE9981471.1"/>
    </source>
</evidence>
<protein>
    <submittedName>
        <fullName evidence="1">Uncharacterized protein</fullName>
    </submittedName>
</protein>
<organism evidence="1 2">
    <name type="scientific">Venturia inaequalis</name>
    <name type="common">Apple scab fungus</name>
    <dbReference type="NCBI Taxonomy" id="5025"/>
    <lineage>
        <taxon>Eukaryota</taxon>
        <taxon>Fungi</taxon>
        <taxon>Dikarya</taxon>
        <taxon>Ascomycota</taxon>
        <taxon>Pezizomycotina</taxon>
        <taxon>Dothideomycetes</taxon>
        <taxon>Pleosporomycetidae</taxon>
        <taxon>Venturiales</taxon>
        <taxon>Venturiaceae</taxon>
        <taxon>Venturia</taxon>
    </lineage>
</organism>
<evidence type="ECO:0000313" key="2">
    <source>
        <dbReference type="Proteomes" id="UP000447873"/>
    </source>
</evidence>
<dbReference type="AlphaFoldDB" id="A0A8H3V5H7"/>
<name>A0A8H3V5H7_VENIN</name>
<sequence>MIIKKYSIFVKTRDKGLIWAPEYCNKKSSVLQPLKKITLVASTSAKGYDIDGA</sequence>
<gene>
    <name evidence="1" type="ORF">EG328_011622</name>
</gene>
<dbReference type="Proteomes" id="UP000447873">
    <property type="component" value="Unassembled WGS sequence"/>
</dbReference>